<comment type="caution">
    <text evidence="1">The sequence shown here is derived from an EMBL/GenBank/DDBJ whole genome shotgun (WGS) entry which is preliminary data.</text>
</comment>
<protein>
    <submittedName>
        <fullName evidence="1">Uncharacterized protein</fullName>
    </submittedName>
</protein>
<accession>A0A645HAZ0</accession>
<sequence length="67" mass="7288">MHMVIQYIITFYGTKGPDPHMQCNLSSPDAFSVELIQQLLCKMQTGSWCGSGTCVLGVNGLIALLIL</sequence>
<dbReference type="AlphaFoldDB" id="A0A645HAZ0"/>
<reference evidence="1" key="1">
    <citation type="submission" date="2019-08" db="EMBL/GenBank/DDBJ databases">
        <authorList>
            <person name="Kucharzyk K."/>
            <person name="Murdoch R.W."/>
            <person name="Higgins S."/>
            <person name="Loffler F."/>
        </authorList>
    </citation>
    <scope>NUCLEOTIDE SEQUENCE</scope>
</reference>
<dbReference type="EMBL" id="VSSQ01085699">
    <property type="protein sequence ID" value="MPN33274.1"/>
    <property type="molecule type" value="Genomic_DNA"/>
</dbReference>
<proteinExistence type="predicted"/>
<organism evidence="1">
    <name type="scientific">bioreactor metagenome</name>
    <dbReference type="NCBI Taxonomy" id="1076179"/>
    <lineage>
        <taxon>unclassified sequences</taxon>
        <taxon>metagenomes</taxon>
        <taxon>ecological metagenomes</taxon>
    </lineage>
</organism>
<name>A0A645HAZ0_9ZZZZ</name>
<gene>
    <name evidence="1" type="ORF">SDC9_180759</name>
</gene>
<evidence type="ECO:0000313" key="1">
    <source>
        <dbReference type="EMBL" id="MPN33274.1"/>
    </source>
</evidence>